<dbReference type="EMBL" id="BSFK01000016">
    <property type="protein sequence ID" value="GLK77626.1"/>
    <property type="molecule type" value="Genomic_DNA"/>
</dbReference>
<dbReference type="RefSeq" id="WP_271205468.1">
    <property type="nucleotide sequence ID" value="NZ_BSFK01000016.1"/>
</dbReference>
<dbReference type="AlphaFoldDB" id="A0A9W6JHA9"/>
<gene>
    <name evidence="2" type="ORF">GCM10008171_28800</name>
</gene>
<comment type="caution">
    <text evidence="2">The sequence shown here is derived from an EMBL/GenBank/DDBJ whole genome shotgun (WGS) entry which is preliminary data.</text>
</comment>
<dbReference type="GO" id="GO:0003700">
    <property type="term" value="F:DNA-binding transcription factor activity"/>
    <property type="evidence" value="ECO:0007669"/>
    <property type="project" value="InterPro"/>
</dbReference>
<organism evidence="2 3">
    <name type="scientific">Methylopila jiangsuensis</name>
    <dbReference type="NCBI Taxonomy" id="586230"/>
    <lineage>
        <taxon>Bacteria</taxon>
        <taxon>Pseudomonadati</taxon>
        <taxon>Pseudomonadota</taxon>
        <taxon>Alphaproteobacteria</taxon>
        <taxon>Hyphomicrobiales</taxon>
        <taxon>Methylopilaceae</taxon>
        <taxon>Methylopila</taxon>
    </lineage>
</organism>
<dbReference type="PANTHER" id="PTHR33164">
    <property type="entry name" value="TRANSCRIPTIONAL REGULATOR, MARR FAMILY"/>
    <property type="match status" value="1"/>
</dbReference>
<reference evidence="2" key="1">
    <citation type="journal article" date="2014" name="Int. J. Syst. Evol. Microbiol.">
        <title>Complete genome sequence of Corynebacterium casei LMG S-19264T (=DSM 44701T), isolated from a smear-ripened cheese.</title>
        <authorList>
            <consortium name="US DOE Joint Genome Institute (JGI-PGF)"/>
            <person name="Walter F."/>
            <person name="Albersmeier A."/>
            <person name="Kalinowski J."/>
            <person name="Ruckert C."/>
        </authorList>
    </citation>
    <scope>NUCLEOTIDE SEQUENCE</scope>
    <source>
        <strain evidence="2">VKM B-2555</strain>
    </source>
</reference>
<dbReference type="Proteomes" id="UP001143364">
    <property type="component" value="Unassembled WGS sequence"/>
</dbReference>
<evidence type="ECO:0000313" key="3">
    <source>
        <dbReference type="Proteomes" id="UP001143364"/>
    </source>
</evidence>
<dbReference type="InterPro" id="IPR036390">
    <property type="entry name" value="WH_DNA-bd_sf"/>
</dbReference>
<dbReference type="SUPFAM" id="SSF46785">
    <property type="entry name" value="Winged helix' DNA-binding domain"/>
    <property type="match status" value="1"/>
</dbReference>
<evidence type="ECO:0000259" key="1">
    <source>
        <dbReference type="SMART" id="SM00347"/>
    </source>
</evidence>
<dbReference type="InterPro" id="IPR039422">
    <property type="entry name" value="MarR/SlyA-like"/>
</dbReference>
<proteinExistence type="predicted"/>
<evidence type="ECO:0000313" key="2">
    <source>
        <dbReference type="EMBL" id="GLK77626.1"/>
    </source>
</evidence>
<sequence length="160" mass="17563">MTTHTPEGEAVTDLILAIFLAYGRIMKSGDALLDDLGITGARWQILGAIKNSPKTVAQIARRYELSRQGVLWNVQGLVKDGLVEFVANPDHKRAKLLVFTDLGRKTHDEIEMRQRVWSNALGRSLGLQDVEAATRCVQSLGELMKGSETEDADLASSDIS</sequence>
<keyword evidence="3" id="KW-1185">Reference proteome</keyword>
<feature type="domain" description="HTH marR-type" evidence="1">
    <location>
        <begin position="31"/>
        <end position="130"/>
    </location>
</feature>
<dbReference type="Pfam" id="PF12802">
    <property type="entry name" value="MarR_2"/>
    <property type="match status" value="1"/>
</dbReference>
<dbReference type="InterPro" id="IPR036388">
    <property type="entry name" value="WH-like_DNA-bd_sf"/>
</dbReference>
<dbReference type="Gene3D" id="1.10.10.10">
    <property type="entry name" value="Winged helix-like DNA-binding domain superfamily/Winged helix DNA-binding domain"/>
    <property type="match status" value="1"/>
</dbReference>
<dbReference type="PANTHER" id="PTHR33164:SF43">
    <property type="entry name" value="HTH-TYPE TRANSCRIPTIONAL REPRESSOR YETL"/>
    <property type="match status" value="1"/>
</dbReference>
<reference evidence="2" key="2">
    <citation type="submission" date="2023-01" db="EMBL/GenBank/DDBJ databases">
        <authorList>
            <person name="Sun Q."/>
            <person name="Evtushenko L."/>
        </authorList>
    </citation>
    <scope>NUCLEOTIDE SEQUENCE</scope>
    <source>
        <strain evidence="2">VKM B-2555</strain>
    </source>
</reference>
<protein>
    <submittedName>
        <fullName evidence="2">MarR family transcriptional regulator</fullName>
    </submittedName>
</protein>
<dbReference type="InterPro" id="IPR000835">
    <property type="entry name" value="HTH_MarR-typ"/>
</dbReference>
<dbReference type="SMART" id="SM00347">
    <property type="entry name" value="HTH_MARR"/>
    <property type="match status" value="1"/>
</dbReference>
<name>A0A9W6JHA9_9HYPH</name>
<accession>A0A9W6JHA9</accession>
<dbReference type="GO" id="GO:0006950">
    <property type="term" value="P:response to stress"/>
    <property type="evidence" value="ECO:0007669"/>
    <property type="project" value="TreeGrafter"/>
</dbReference>